<reference evidence="1" key="1">
    <citation type="submission" date="2014-05" db="EMBL/GenBank/DDBJ databases">
        <authorList>
            <person name="Chronopoulou M."/>
        </authorList>
    </citation>
    <scope>NUCLEOTIDE SEQUENCE</scope>
    <source>
        <tissue evidence="1">Whole organism</tissue>
    </source>
</reference>
<organism evidence="1">
    <name type="scientific">Lepeophtheirus salmonis</name>
    <name type="common">Salmon louse</name>
    <name type="synonym">Caligus salmonis</name>
    <dbReference type="NCBI Taxonomy" id="72036"/>
    <lineage>
        <taxon>Eukaryota</taxon>
        <taxon>Metazoa</taxon>
        <taxon>Ecdysozoa</taxon>
        <taxon>Arthropoda</taxon>
        <taxon>Crustacea</taxon>
        <taxon>Multicrustacea</taxon>
        <taxon>Hexanauplia</taxon>
        <taxon>Copepoda</taxon>
        <taxon>Siphonostomatoida</taxon>
        <taxon>Caligidae</taxon>
        <taxon>Lepeophtheirus</taxon>
    </lineage>
</organism>
<dbReference type="AlphaFoldDB" id="A0A0K2TYC9"/>
<proteinExistence type="predicted"/>
<name>A0A0K2TYC9_LEPSM</name>
<sequence length="16" mass="1917">MIYADIYVNVVYLNKV</sequence>
<protein>
    <submittedName>
        <fullName evidence="1">Uncharacterized protein</fullName>
    </submittedName>
</protein>
<evidence type="ECO:0000313" key="1">
    <source>
        <dbReference type="EMBL" id="CDW30356.1"/>
    </source>
</evidence>
<accession>A0A0K2TYC9</accession>
<dbReference type="EMBL" id="HACA01012995">
    <property type="protein sequence ID" value="CDW30356.1"/>
    <property type="molecule type" value="Transcribed_RNA"/>
</dbReference>